<keyword evidence="2" id="KW-1185">Reference proteome</keyword>
<dbReference type="Proteomes" id="UP000265520">
    <property type="component" value="Unassembled WGS sequence"/>
</dbReference>
<organism evidence="1 2">
    <name type="scientific">Trifolium medium</name>
    <dbReference type="NCBI Taxonomy" id="97028"/>
    <lineage>
        <taxon>Eukaryota</taxon>
        <taxon>Viridiplantae</taxon>
        <taxon>Streptophyta</taxon>
        <taxon>Embryophyta</taxon>
        <taxon>Tracheophyta</taxon>
        <taxon>Spermatophyta</taxon>
        <taxon>Magnoliopsida</taxon>
        <taxon>eudicotyledons</taxon>
        <taxon>Gunneridae</taxon>
        <taxon>Pentapetalae</taxon>
        <taxon>rosids</taxon>
        <taxon>fabids</taxon>
        <taxon>Fabales</taxon>
        <taxon>Fabaceae</taxon>
        <taxon>Papilionoideae</taxon>
        <taxon>50 kb inversion clade</taxon>
        <taxon>NPAAA clade</taxon>
        <taxon>Hologalegina</taxon>
        <taxon>IRL clade</taxon>
        <taxon>Trifolieae</taxon>
        <taxon>Trifolium</taxon>
    </lineage>
</organism>
<comment type="caution">
    <text evidence="1">The sequence shown here is derived from an EMBL/GenBank/DDBJ whole genome shotgun (WGS) entry which is preliminary data.</text>
</comment>
<evidence type="ECO:0000313" key="1">
    <source>
        <dbReference type="EMBL" id="MCI45037.1"/>
    </source>
</evidence>
<feature type="non-terminal residue" evidence="1">
    <location>
        <position position="91"/>
    </location>
</feature>
<sequence length="91" mass="10221">MVVPLGKEVLAKPSLFGPSTARSNHMAWVHDQSVHASSYDMSRVQVDSFVGTYLVDDAGVCMMQLLWEVWDLNSIGFFILFLGETVCRLLR</sequence>
<evidence type="ECO:0000313" key="2">
    <source>
        <dbReference type="Proteomes" id="UP000265520"/>
    </source>
</evidence>
<reference evidence="1 2" key="1">
    <citation type="journal article" date="2018" name="Front. Plant Sci.">
        <title>Red Clover (Trifolium pratense) and Zigzag Clover (T. medium) - A Picture of Genomic Similarities and Differences.</title>
        <authorList>
            <person name="Dluhosova J."/>
            <person name="Istvanek J."/>
            <person name="Nedelnik J."/>
            <person name="Repkova J."/>
        </authorList>
    </citation>
    <scope>NUCLEOTIDE SEQUENCE [LARGE SCALE GENOMIC DNA]</scope>
    <source>
        <strain evidence="2">cv. 10/8</strain>
        <tissue evidence="1">Leaf</tissue>
    </source>
</reference>
<accession>A0A392S9E6</accession>
<dbReference type="AlphaFoldDB" id="A0A392S9E6"/>
<protein>
    <submittedName>
        <fullName evidence="1">Uncharacterized protein</fullName>
    </submittedName>
</protein>
<dbReference type="EMBL" id="LXQA010338855">
    <property type="protein sequence ID" value="MCI45037.1"/>
    <property type="molecule type" value="Genomic_DNA"/>
</dbReference>
<name>A0A392S9E6_9FABA</name>
<proteinExistence type="predicted"/>